<feature type="compositionally biased region" description="Pro residues" evidence="4">
    <location>
        <begin position="449"/>
        <end position="465"/>
    </location>
</feature>
<evidence type="ECO:0000313" key="6">
    <source>
        <dbReference type="EMBL" id="GIL63780.1"/>
    </source>
</evidence>
<evidence type="ECO:0000256" key="3">
    <source>
        <dbReference type="ARBA" id="ARBA00022839"/>
    </source>
</evidence>
<dbReference type="InterPro" id="IPR047021">
    <property type="entry name" value="REXO1/3/4-like"/>
</dbReference>
<dbReference type="PANTHER" id="PTHR12801:SF157">
    <property type="entry name" value="SMALL RNA DEGRADING NUCLEASE 5"/>
    <property type="match status" value="1"/>
</dbReference>
<dbReference type="GO" id="GO:0005634">
    <property type="term" value="C:nucleus"/>
    <property type="evidence" value="ECO:0007669"/>
    <property type="project" value="TreeGrafter"/>
</dbReference>
<organism evidence="6 7">
    <name type="scientific">Volvox africanus</name>
    <dbReference type="NCBI Taxonomy" id="51714"/>
    <lineage>
        <taxon>Eukaryota</taxon>
        <taxon>Viridiplantae</taxon>
        <taxon>Chlorophyta</taxon>
        <taxon>core chlorophytes</taxon>
        <taxon>Chlorophyceae</taxon>
        <taxon>CS clade</taxon>
        <taxon>Chlamydomonadales</taxon>
        <taxon>Volvocaceae</taxon>
        <taxon>Volvox</taxon>
    </lineage>
</organism>
<proteinExistence type="predicted"/>
<dbReference type="SUPFAM" id="SSF53098">
    <property type="entry name" value="Ribonuclease H-like"/>
    <property type="match status" value="1"/>
</dbReference>
<reference evidence="6" key="1">
    <citation type="journal article" date="2021" name="Proc. Natl. Acad. Sci. U.S.A.">
        <title>Three genomes in the algal genus Volvox reveal the fate of a haploid sex-determining region after a transition to homothallism.</title>
        <authorList>
            <person name="Yamamoto K."/>
            <person name="Hamaji T."/>
            <person name="Kawai-Toyooka H."/>
            <person name="Matsuzaki R."/>
            <person name="Takahashi F."/>
            <person name="Nishimura Y."/>
            <person name="Kawachi M."/>
            <person name="Noguchi H."/>
            <person name="Minakuchi Y."/>
            <person name="Umen J.G."/>
            <person name="Toyoda A."/>
            <person name="Nozaki H."/>
        </authorList>
    </citation>
    <scope>NUCLEOTIDE SEQUENCE</scope>
    <source>
        <strain evidence="6">NIES-3780</strain>
    </source>
</reference>
<feature type="region of interest" description="Disordered" evidence="4">
    <location>
        <begin position="884"/>
        <end position="905"/>
    </location>
</feature>
<evidence type="ECO:0000256" key="4">
    <source>
        <dbReference type="SAM" id="MobiDB-lite"/>
    </source>
</evidence>
<feature type="region of interest" description="Disordered" evidence="4">
    <location>
        <begin position="391"/>
        <end position="468"/>
    </location>
</feature>
<dbReference type="AlphaFoldDB" id="A0A8J4BLQ8"/>
<dbReference type="EMBL" id="BNCO01000060">
    <property type="protein sequence ID" value="GIL63780.1"/>
    <property type="molecule type" value="Genomic_DNA"/>
</dbReference>
<feature type="compositionally biased region" description="Acidic residues" evidence="4">
    <location>
        <begin position="16"/>
        <end position="26"/>
    </location>
</feature>
<feature type="region of interest" description="Disordered" evidence="4">
    <location>
        <begin position="39"/>
        <end position="164"/>
    </location>
</feature>
<feature type="region of interest" description="Disordered" evidence="4">
    <location>
        <begin position="1"/>
        <end position="26"/>
    </location>
</feature>
<comment type="caution">
    <text evidence="6">The sequence shown here is derived from an EMBL/GenBank/DDBJ whole genome shotgun (WGS) entry which is preliminary data.</text>
</comment>
<feature type="region of interest" description="Disordered" evidence="4">
    <location>
        <begin position="577"/>
        <end position="607"/>
    </location>
</feature>
<keyword evidence="2" id="KW-0378">Hydrolase</keyword>
<evidence type="ECO:0000256" key="1">
    <source>
        <dbReference type="ARBA" id="ARBA00022722"/>
    </source>
</evidence>
<protein>
    <recommendedName>
        <fullName evidence="5">Exonuclease domain-containing protein</fullName>
    </recommendedName>
</protein>
<dbReference type="PANTHER" id="PTHR12801">
    <property type="entry name" value="RNA EXONUCLEASE REXO1 / RECO3 FAMILY MEMBER-RELATED"/>
    <property type="match status" value="1"/>
</dbReference>
<keyword evidence="1" id="KW-0540">Nuclease</keyword>
<dbReference type="InterPro" id="IPR036397">
    <property type="entry name" value="RNaseH_sf"/>
</dbReference>
<feature type="compositionally biased region" description="Acidic residues" evidence="4">
    <location>
        <begin position="486"/>
        <end position="495"/>
    </location>
</feature>
<dbReference type="InterPro" id="IPR012337">
    <property type="entry name" value="RNaseH-like_sf"/>
</dbReference>
<keyword evidence="7" id="KW-1185">Reference proteome</keyword>
<feature type="compositionally biased region" description="Basic and acidic residues" evidence="4">
    <location>
        <begin position="585"/>
        <end position="594"/>
    </location>
</feature>
<name>A0A8J4BLQ8_9CHLO</name>
<dbReference type="Proteomes" id="UP000747399">
    <property type="component" value="Unassembled WGS sequence"/>
</dbReference>
<feature type="compositionally biased region" description="Polar residues" evidence="4">
    <location>
        <begin position="334"/>
        <end position="348"/>
    </location>
</feature>
<evidence type="ECO:0000313" key="7">
    <source>
        <dbReference type="Proteomes" id="UP000747399"/>
    </source>
</evidence>
<dbReference type="CDD" id="cd06145">
    <property type="entry name" value="REX1_like"/>
    <property type="match status" value="1"/>
</dbReference>
<dbReference type="Gene3D" id="3.30.420.10">
    <property type="entry name" value="Ribonuclease H-like superfamily/Ribonuclease H"/>
    <property type="match status" value="1"/>
</dbReference>
<dbReference type="GO" id="GO:0003676">
    <property type="term" value="F:nucleic acid binding"/>
    <property type="evidence" value="ECO:0007669"/>
    <property type="project" value="InterPro"/>
</dbReference>
<evidence type="ECO:0000259" key="5">
    <source>
        <dbReference type="SMART" id="SM00479"/>
    </source>
</evidence>
<dbReference type="GO" id="GO:0004527">
    <property type="term" value="F:exonuclease activity"/>
    <property type="evidence" value="ECO:0007669"/>
    <property type="project" value="UniProtKB-KW"/>
</dbReference>
<feature type="compositionally biased region" description="Basic residues" evidence="4">
    <location>
        <begin position="102"/>
        <end position="117"/>
    </location>
</feature>
<feature type="domain" description="Exonuclease" evidence="5">
    <location>
        <begin position="528"/>
        <end position="753"/>
    </location>
</feature>
<feature type="region of interest" description="Disordered" evidence="4">
    <location>
        <begin position="486"/>
        <end position="508"/>
    </location>
</feature>
<evidence type="ECO:0000256" key="2">
    <source>
        <dbReference type="ARBA" id="ARBA00022801"/>
    </source>
</evidence>
<accession>A0A8J4BLQ8</accession>
<dbReference type="InterPro" id="IPR013520">
    <property type="entry name" value="Ribonucl_H"/>
</dbReference>
<feature type="region of interest" description="Disordered" evidence="4">
    <location>
        <begin position="1030"/>
        <end position="1051"/>
    </location>
</feature>
<dbReference type="SMART" id="SM00479">
    <property type="entry name" value="EXOIII"/>
    <property type="match status" value="1"/>
</dbReference>
<sequence>MKGGAKYPSLGPPLCFEEDGNLEDGELPDEVADEFEVLAEPPHKQRKLSHLEGHVKTKRHASDGGSRQALMAEPYRQHRHPPDSTHQENREREQVRGNNRKDQHHRHDQRHQVHHRRSQEFFMQHPTPHKSHQHPQLQPQQEDQSKHPANKQATASAGKSAKFESNKAALKARLQTLELEFPEVPGPDVKGTGGVQRWAAGSTPTHGVGVSTVATSGGKGRQGQLGGALSTGGGVYVSDVYKEAVPSVEIKGPPGGGPSPHHIRLPDVQALVMWVLSPAGNLVEAPRWVFVKNKPLVQGVVLVLANGLSSAMMKEKEHLLPFLTSLGRPAIVHSSPQARPSHNTTELLTTKIPLRNMKRKRQAESSAGDAITDAIVGSVAAAPSASTAAEVDAKTGAAETEASGHASTPATARVTAMERQSGETEKRNGRSKAAITATTAAAGGTGGVQPPPPPSPQLPPGPFPPSHYVASLDELKRHNYPLPSLEEAEEGETTAEELSNGADPPGRLVCPPGFVATRPSGDPTVRERMVALDCEMCVTEVGFELTRITLVAGPGWEPGTAAGAAAAAKLHRTPVSTATGAGQHHNNEHDGSRNDEDDGQGEGDRLGAGAAAVNCDKKGFPTGAILMDELVVPERPILDYNTRYSGITAKMLEGCTTRLEDVRERFLSLVPSESLLVGHALENDLLALRTCHGRVLDTAILFPHPKGPPFKSALKVLARRFLRRTIQEGSHDSAEDARTALDLVMLKIKHGPSYGCGSSGPHTSAPKVADVLAAQCGTRCCLVDRHDVLSRFVNGTTAAIPVASDDDAVATAGRQAASRTYGFVWTQLTEMSVFLFRRARHKARLEEKMAEAMEEAAAATGKIDGGSGAMKTAQLASTAAAAELRAATTTSTPEAPLNSGSGGHIAAPPDATPHNGEKALNRVLGSGSGSVNQPDYSDAVLDQLLVTYDDRLRRLWEALPPRYMLVVTTGAGDTAEYDRLYEQKCKRGSRESGLPSWTLAEEEVLLECGARVMQALCVAAVKGDDGGIAGTPASGGAGRGGSGSGGNNAER</sequence>
<feature type="region of interest" description="Disordered" evidence="4">
    <location>
        <begin position="333"/>
        <end position="368"/>
    </location>
</feature>
<dbReference type="InterPro" id="IPR034922">
    <property type="entry name" value="REX1-like_exo"/>
</dbReference>
<feature type="compositionally biased region" description="Basic and acidic residues" evidence="4">
    <location>
        <begin position="80"/>
        <end position="101"/>
    </location>
</feature>
<gene>
    <name evidence="6" type="ORF">Vafri_17780</name>
</gene>
<keyword evidence="3" id="KW-0269">Exonuclease</keyword>
<feature type="compositionally biased region" description="Low complexity" evidence="4">
    <location>
        <begin position="433"/>
        <end position="442"/>
    </location>
</feature>